<name>A0A5S6QTV0_TRIMR</name>
<dbReference type="AlphaFoldDB" id="A0A5S6QTV0"/>
<evidence type="ECO:0000256" key="1">
    <source>
        <dbReference type="SAM" id="SignalP"/>
    </source>
</evidence>
<accession>A0A5S6QTV0</accession>
<keyword evidence="1" id="KW-0732">Signal</keyword>
<dbReference type="WBParaSite" id="TMUE_2000010564.1">
    <property type="protein sequence ID" value="TMUE_2000010564.1"/>
    <property type="gene ID" value="WBGene00288058"/>
</dbReference>
<dbReference type="Proteomes" id="UP000046395">
    <property type="component" value="Unassembled WGS sequence"/>
</dbReference>
<reference evidence="3" key="1">
    <citation type="submission" date="2019-12" db="UniProtKB">
        <authorList>
            <consortium name="WormBaseParasite"/>
        </authorList>
    </citation>
    <scope>IDENTIFICATION</scope>
</reference>
<evidence type="ECO:0000313" key="3">
    <source>
        <dbReference type="WBParaSite" id="TMUE_2000010564.1"/>
    </source>
</evidence>
<protein>
    <submittedName>
        <fullName evidence="3">Secreted protein</fullName>
    </submittedName>
</protein>
<sequence>MQWKTARTLGPLLLRVNCQLLTAVTITERQIIDGRKAAGSFRFVPLTRCSTGNETTAFLVAMGSEDDGFGAGG</sequence>
<feature type="signal peptide" evidence="1">
    <location>
        <begin position="1"/>
        <end position="23"/>
    </location>
</feature>
<evidence type="ECO:0000313" key="2">
    <source>
        <dbReference type="Proteomes" id="UP000046395"/>
    </source>
</evidence>
<keyword evidence="2" id="KW-1185">Reference proteome</keyword>
<proteinExistence type="predicted"/>
<feature type="chain" id="PRO_5024357400" evidence="1">
    <location>
        <begin position="24"/>
        <end position="73"/>
    </location>
</feature>
<organism evidence="2 3">
    <name type="scientific">Trichuris muris</name>
    <name type="common">Mouse whipworm</name>
    <dbReference type="NCBI Taxonomy" id="70415"/>
    <lineage>
        <taxon>Eukaryota</taxon>
        <taxon>Metazoa</taxon>
        <taxon>Ecdysozoa</taxon>
        <taxon>Nematoda</taxon>
        <taxon>Enoplea</taxon>
        <taxon>Dorylaimia</taxon>
        <taxon>Trichinellida</taxon>
        <taxon>Trichuridae</taxon>
        <taxon>Trichuris</taxon>
    </lineage>
</organism>